<dbReference type="EMBL" id="LGLV01000018">
    <property type="protein sequence ID" value="OBZ92660.1"/>
    <property type="molecule type" value="Genomic_DNA"/>
</dbReference>
<keyword evidence="1" id="KW-1277">Toxin-antitoxin system</keyword>
<accession>A0A1C7NUI6</accession>
<name>A0A1C7NUI6_9HYPH</name>
<reference evidence="2 3" key="1">
    <citation type="journal article" date="2016" name="Syst. Appl. Microbiol.">
        <title>Pararhizobium polonicum sp. nov. isolated from tumors on stone fruit rootstocks.</title>
        <authorList>
            <person name="Pulawska J."/>
            <person name="Kuzmanovic N."/>
            <person name="Willems A."/>
            <person name="Pothier J.F."/>
        </authorList>
    </citation>
    <scope>NUCLEOTIDE SEQUENCE [LARGE SCALE GENOMIC DNA]</scope>
    <source>
        <strain evidence="2 3">F5.1</strain>
    </source>
</reference>
<proteinExistence type="predicted"/>
<dbReference type="Proteomes" id="UP000093111">
    <property type="component" value="Unassembled WGS sequence"/>
</dbReference>
<sequence length="107" mass="12318">MERLPVEYRPEAVDDIEQLFSYILETSFDAVTAARFIDRVFERCEKIGDAPFGGVSRDDLGPGIRSVPFERKAVILYAVRDRTVWITNIFSGRRDYATLLRQTPTDE</sequence>
<evidence type="ECO:0000313" key="2">
    <source>
        <dbReference type="EMBL" id="OBZ92660.1"/>
    </source>
</evidence>
<organism evidence="2 3">
    <name type="scientific">Pararhizobium polonicum</name>
    <dbReference type="NCBI Taxonomy" id="1612624"/>
    <lineage>
        <taxon>Bacteria</taxon>
        <taxon>Pseudomonadati</taxon>
        <taxon>Pseudomonadota</taxon>
        <taxon>Alphaproteobacteria</taxon>
        <taxon>Hyphomicrobiales</taxon>
        <taxon>Rhizobiaceae</taxon>
        <taxon>Rhizobium/Agrobacterium group</taxon>
        <taxon>Pararhizobium</taxon>
    </lineage>
</organism>
<dbReference type="Gene3D" id="3.30.2310.20">
    <property type="entry name" value="RelE-like"/>
    <property type="match status" value="1"/>
</dbReference>
<dbReference type="Pfam" id="PF05016">
    <property type="entry name" value="ParE_toxin"/>
    <property type="match status" value="1"/>
</dbReference>
<dbReference type="STRING" id="1612624.ADU59_25050"/>
<protein>
    <submittedName>
        <fullName evidence="2">Plasmid stabilization protein</fullName>
    </submittedName>
</protein>
<dbReference type="InterPro" id="IPR007712">
    <property type="entry name" value="RelE/ParE_toxin"/>
</dbReference>
<comment type="caution">
    <text evidence="2">The sequence shown here is derived from an EMBL/GenBank/DDBJ whole genome shotgun (WGS) entry which is preliminary data.</text>
</comment>
<keyword evidence="3" id="KW-1185">Reference proteome</keyword>
<dbReference type="OrthoDB" id="9814952at2"/>
<evidence type="ECO:0000256" key="1">
    <source>
        <dbReference type="ARBA" id="ARBA00022649"/>
    </source>
</evidence>
<evidence type="ECO:0000313" key="3">
    <source>
        <dbReference type="Proteomes" id="UP000093111"/>
    </source>
</evidence>
<gene>
    <name evidence="2" type="ORF">ADU59_25050</name>
</gene>
<dbReference type="AlphaFoldDB" id="A0A1C7NUI6"/>
<dbReference type="RefSeq" id="WP_068957747.1">
    <property type="nucleotide sequence ID" value="NZ_LGLV01000018.1"/>
</dbReference>
<dbReference type="InterPro" id="IPR035093">
    <property type="entry name" value="RelE/ParE_toxin_dom_sf"/>
</dbReference>